<dbReference type="EMBL" id="BMHT01000004">
    <property type="protein sequence ID" value="GGF11477.1"/>
    <property type="molecule type" value="Genomic_DNA"/>
</dbReference>
<evidence type="ECO:0008006" key="4">
    <source>
        <dbReference type="Google" id="ProtNLM"/>
    </source>
</evidence>
<name>A0ABQ1U671_9BACT</name>
<evidence type="ECO:0000313" key="2">
    <source>
        <dbReference type="EMBL" id="GGF11477.1"/>
    </source>
</evidence>
<dbReference type="Proteomes" id="UP000632273">
    <property type="component" value="Unassembled WGS sequence"/>
</dbReference>
<dbReference type="RefSeq" id="WP_188814197.1">
    <property type="nucleotide sequence ID" value="NZ_BMHT01000004.1"/>
</dbReference>
<accession>A0ABQ1U671</accession>
<comment type="caution">
    <text evidence="2">The sequence shown here is derived from an EMBL/GenBank/DDBJ whole genome shotgun (WGS) entry which is preliminary data.</text>
</comment>
<sequence length="145" mass="15949">MNYHLLWIIPLGIGGFVALWCLVVKLVSFMGWHQLAKRFQTDGLPAGAQMRLQRARIGVANYKGVLTASVSAEGMGLKVGFPFQIGHPPVLIPWAAFGPFRAEKFLWTTFYTTTISTGNASTSNLGFVSQPLVEAARPWIRVEGK</sequence>
<organism evidence="2 3">
    <name type="scientific">Hymenobacter cavernae</name>
    <dbReference type="NCBI Taxonomy" id="2044852"/>
    <lineage>
        <taxon>Bacteria</taxon>
        <taxon>Pseudomonadati</taxon>
        <taxon>Bacteroidota</taxon>
        <taxon>Cytophagia</taxon>
        <taxon>Cytophagales</taxon>
        <taxon>Hymenobacteraceae</taxon>
        <taxon>Hymenobacter</taxon>
    </lineage>
</organism>
<evidence type="ECO:0000256" key="1">
    <source>
        <dbReference type="SAM" id="Phobius"/>
    </source>
</evidence>
<keyword evidence="3" id="KW-1185">Reference proteome</keyword>
<proteinExistence type="predicted"/>
<gene>
    <name evidence="2" type="ORF">GCM10011383_23370</name>
</gene>
<protein>
    <recommendedName>
        <fullName evidence="4">DUF2953 domain-containing protein</fullName>
    </recommendedName>
</protein>
<keyword evidence="1" id="KW-0472">Membrane</keyword>
<feature type="transmembrane region" description="Helical" evidence="1">
    <location>
        <begin position="6"/>
        <end position="28"/>
    </location>
</feature>
<keyword evidence="1" id="KW-0812">Transmembrane</keyword>
<keyword evidence="1" id="KW-1133">Transmembrane helix</keyword>
<reference evidence="3" key="1">
    <citation type="journal article" date="2019" name="Int. J. Syst. Evol. Microbiol.">
        <title>The Global Catalogue of Microorganisms (GCM) 10K type strain sequencing project: providing services to taxonomists for standard genome sequencing and annotation.</title>
        <authorList>
            <consortium name="The Broad Institute Genomics Platform"/>
            <consortium name="The Broad Institute Genome Sequencing Center for Infectious Disease"/>
            <person name="Wu L."/>
            <person name="Ma J."/>
        </authorList>
    </citation>
    <scope>NUCLEOTIDE SEQUENCE [LARGE SCALE GENOMIC DNA]</scope>
    <source>
        <strain evidence="3">CGMCC 1.15197</strain>
    </source>
</reference>
<evidence type="ECO:0000313" key="3">
    <source>
        <dbReference type="Proteomes" id="UP000632273"/>
    </source>
</evidence>